<evidence type="ECO:0000313" key="4">
    <source>
        <dbReference type="Proteomes" id="UP000321570"/>
    </source>
</evidence>
<dbReference type="PRINTS" id="PR00837">
    <property type="entry name" value="V5TPXLIKE"/>
</dbReference>
<dbReference type="SUPFAM" id="SSF55797">
    <property type="entry name" value="PR-1-like"/>
    <property type="match status" value="1"/>
</dbReference>
<sequence>KVDIAFNQEGIKAHNYLRKLHGCPPLKFNIDLASSAQAYAEVLASKNVFQHSGSYNVGENLARQSGLPANFSAAQVAILWYNEIKNYKFDGQDSLKCGHFSQVIWKDTNEMGMGKALSYDGRTTIVVGHYQPPGNFMGEWGQNVPPVLHGKPRPLTLEELARGMNEDVRSEEKENLVFSKNSMSKNSDSGNIQEKILYYTNSGPKPLTSPGILEDNGYNSFPPPANDTKEQTQSQLWKNYTKSNGHVPKNYDNDSDLGSDIDLREQKKLPEETSFATNSNLIKFLPVNTQKAYPDTCLTYITPSEGSKVYDVSDDITKRMQESVGKSVHENNLNSKHDMSTKLSVSKRPDYLQERYSTTKRVSSVLQTPESGYQSDFTSGPLTDLSYQSPLSPLFQEKLSKGDTFILNVFMELNRLRQAKGLRPFSLSNTFDGLADEVVKDIKEGGINIIPSGVWRNKLTRHYVESSYLFDKNASRFVQRCSCSRIRNTILNPNCEYVAIGCHFDKPFKKSVAVVLFA</sequence>
<dbReference type="CDD" id="cd05382">
    <property type="entry name" value="CAP_GAPR1-like"/>
    <property type="match status" value="1"/>
</dbReference>
<gene>
    <name evidence="3" type="ORF">WMSIL1_LOCUS4173</name>
</gene>
<feature type="region of interest" description="Disordered" evidence="1">
    <location>
        <begin position="208"/>
        <end position="230"/>
    </location>
</feature>
<dbReference type="GO" id="GO:0005576">
    <property type="term" value="C:extracellular region"/>
    <property type="evidence" value="ECO:0007669"/>
    <property type="project" value="InterPro"/>
</dbReference>
<dbReference type="PANTHER" id="PTHR10334">
    <property type="entry name" value="CYSTEINE-RICH SECRETORY PROTEIN-RELATED"/>
    <property type="match status" value="1"/>
</dbReference>
<dbReference type="InterPro" id="IPR001283">
    <property type="entry name" value="CRISP-related"/>
</dbReference>
<name>A0A564YAX9_HYMDI</name>
<dbReference type="Pfam" id="PF00188">
    <property type="entry name" value="CAP"/>
    <property type="match status" value="1"/>
</dbReference>
<protein>
    <recommendedName>
        <fullName evidence="2">SCP domain-containing protein</fullName>
    </recommendedName>
</protein>
<reference evidence="3 4" key="1">
    <citation type="submission" date="2019-07" db="EMBL/GenBank/DDBJ databases">
        <authorList>
            <person name="Jastrzebski P J."/>
            <person name="Paukszto L."/>
            <person name="Jastrzebski P J."/>
        </authorList>
    </citation>
    <scope>NUCLEOTIDE SEQUENCE [LARGE SCALE GENOMIC DNA]</scope>
    <source>
        <strain evidence="3 4">WMS-il1</strain>
    </source>
</reference>
<dbReference type="EMBL" id="CABIJS010000122">
    <property type="protein sequence ID" value="VUZ43878.1"/>
    <property type="molecule type" value="Genomic_DNA"/>
</dbReference>
<organism evidence="3 4">
    <name type="scientific">Hymenolepis diminuta</name>
    <name type="common">Rat tapeworm</name>
    <dbReference type="NCBI Taxonomy" id="6216"/>
    <lineage>
        <taxon>Eukaryota</taxon>
        <taxon>Metazoa</taxon>
        <taxon>Spiralia</taxon>
        <taxon>Lophotrochozoa</taxon>
        <taxon>Platyhelminthes</taxon>
        <taxon>Cestoda</taxon>
        <taxon>Eucestoda</taxon>
        <taxon>Cyclophyllidea</taxon>
        <taxon>Hymenolepididae</taxon>
        <taxon>Hymenolepis</taxon>
    </lineage>
</organism>
<dbReference type="InterPro" id="IPR035940">
    <property type="entry name" value="CAP_sf"/>
</dbReference>
<dbReference type="PROSITE" id="PS01009">
    <property type="entry name" value="CRISP_1"/>
    <property type="match status" value="1"/>
</dbReference>
<evidence type="ECO:0000259" key="2">
    <source>
        <dbReference type="SMART" id="SM00198"/>
    </source>
</evidence>
<accession>A0A564YAX9</accession>
<dbReference type="FunFam" id="3.40.33.10:FF:000002">
    <property type="entry name" value="Golgi-associated plant pathogenesis-related protein 1"/>
    <property type="match status" value="1"/>
</dbReference>
<evidence type="ECO:0000256" key="1">
    <source>
        <dbReference type="SAM" id="MobiDB-lite"/>
    </source>
</evidence>
<evidence type="ECO:0000313" key="3">
    <source>
        <dbReference type="EMBL" id="VUZ43878.1"/>
    </source>
</evidence>
<dbReference type="AlphaFoldDB" id="A0A564YAX9"/>
<feature type="domain" description="SCP" evidence="2">
    <location>
        <begin position="5"/>
        <end position="138"/>
    </location>
</feature>
<keyword evidence="4" id="KW-1185">Reference proteome</keyword>
<dbReference type="Gene3D" id="3.40.33.10">
    <property type="entry name" value="CAP"/>
    <property type="match status" value="1"/>
</dbReference>
<proteinExistence type="predicted"/>
<feature type="non-terminal residue" evidence="3">
    <location>
        <position position="1"/>
    </location>
</feature>
<dbReference type="InterPro" id="IPR034113">
    <property type="entry name" value="SCP_GAPR1-like"/>
</dbReference>
<dbReference type="Proteomes" id="UP000321570">
    <property type="component" value="Unassembled WGS sequence"/>
</dbReference>
<dbReference type="InterPro" id="IPR014044">
    <property type="entry name" value="CAP_dom"/>
</dbReference>
<dbReference type="InterPro" id="IPR018244">
    <property type="entry name" value="Allrgn_V5/Tpx1_CS"/>
</dbReference>
<dbReference type="SMART" id="SM00198">
    <property type="entry name" value="SCP"/>
    <property type="match status" value="1"/>
</dbReference>